<gene>
    <name evidence="8" type="ORF">CLODIP_2_CD01785</name>
</gene>
<keyword evidence="5" id="KW-0408">Iron</keyword>
<evidence type="ECO:0000256" key="2">
    <source>
        <dbReference type="ARBA" id="ARBA00022617"/>
    </source>
</evidence>
<dbReference type="GO" id="GO:0005576">
    <property type="term" value="C:extracellular region"/>
    <property type="evidence" value="ECO:0007669"/>
    <property type="project" value="InterPro"/>
</dbReference>
<keyword evidence="1 6" id="KW-0813">Transport</keyword>
<dbReference type="PRINTS" id="PR00611">
    <property type="entry name" value="ERYTHCRUORIN"/>
</dbReference>
<evidence type="ECO:0000256" key="3">
    <source>
        <dbReference type="ARBA" id="ARBA00022621"/>
    </source>
</evidence>
<evidence type="ECO:0000256" key="5">
    <source>
        <dbReference type="ARBA" id="ARBA00023004"/>
    </source>
</evidence>
<evidence type="ECO:0000256" key="4">
    <source>
        <dbReference type="ARBA" id="ARBA00022723"/>
    </source>
</evidence>
<comment type="similarity">
    <text evidence="6">Belongs to the globin family.</text>
</comment>
<dbReference type="GO" id="GO:0046872">
    <property type="term" value="F:metal ion binding"/>
    <property type="evidence" value="ECO:0007669"/>
    <property type="project" value="UniProtKB-KW"/>
</dbReference>
<organism evidence="8 9">
    <name type="scientific">Cloeon dipterum</name>
    <dbReference type="NCBI Taxonomy" id="197152"/>
    <lineage>
        <taxon>Eukaryota</taxon>
        <taxon>Metazoa</taxon>
        <taxon>Ecdysozoa</taxon>
        <taxon>Arthropoda</taxon>
        <taxon>Hexapoda</taxon>
        <taxon>Insecta</taxon>
        <taxon>Pterygota</taxon>
        <taxon>Palaeoptera</taxon>
        <taxon>Ephemeroptera</taxon>
        <taxon>Pisciforma</taxon>
        <taxon>Baetidae</taxon>
        <taxon>Cloeon</taxon>
    </lineage>
</organism>
<dbReference type="InterPro" id="IPR009050">
    <property type="entry name" value="Globin-like_sf"/>
</dbReference>
<dbReference type="OrthoDB" id="436496at2759"/>
<accession>A0A8S1BZ81</accession>
<dbReference type="EMBL" id="CADEPI010000007">
    <property type="protein sequence ID" value="CAB3362082.1"/>
    <property type="molecule type" value="Genomic_DNA"/>
</dbReference>
<dbReference type="Proteomes" id="UP000494165">
    <property type="component" value="Unassembled WGS sequence"/>
</dbReference>
<dbReference type="InterPro" id="IPR012292">
    <property type="entry name" value="Globin/Proto"/>
</dbReference>
<reference evidence="8 9" key="1">
    <citation type="submission" date="2020-04" db="EMBL/GenBank/DDBJ databases">
        <authorList>
            <person name="Alioto T."/>
            <person name="Alioto T."/>
            <person name="Gomez Garrido J."/>
        </authorList>
    </citation>
    <scope>NUCLEOTIDE SEQUENCE [LARGE SCALE GENOMIC DNA]</scope>
</reference>
<evidence type="ECO:0000256" key="6">
    <source>
        <dbReference type="RuleBase" id="RU000356"/>
    </source>
</evidence>
<dbReference type="GO" id="GO:0005344">
    <property type="term" value="F:oxygen carrier activity"/>
    <property type="evidence" value="ECO:0007669"/>
    <property type="project" value="UniProtKB-KW"/>
</dbReference>
<dbReference type="GO" id="GO:0005833">
    <property type="term" value="C:hemoglobin complex"/>
    <property type="evidence" value="ECO:0007669"/>
    <property type="project" value="InterPro"/>
</dbReference>
<dbReference type="Pfam" id="PF00042">
    <property type="entry name" value="Globin"/>
    <property type="match status" value="1"/>
</dbReference>
<dbReference type="CDD" id="cd01040">
    <property type="entry name" value="Mb-like"/>
    <property type="match status" value="1"/>
</dbReference>
<dbReference type="InterPro" id="IPR044399">
    <property type="entry name" value="Mb-like_M"/>
</dbReference>
<keyword evidence="3 6" id="KW-0561">Oxygen transport</keyword>
<dbReference type="InterPro" id="IPR002336">
    <property type="entry name" value="Erythrocruorin"/>
</dbReference>
<proteinExistence type="inferred from homology"/>
<dbReference type="PROSITE" id="PS01033">
    <property type="entry name" value="GLOBIN"/>
    <property type="match status" value="1"/>
</dbReference>
<evidence type="ECO:0000259" key="7">
    <source>
        <dbReference type="PROSITE" id="PS01033"/>
    </source>
</evidence>
<dbReference type="GO" id="GO:0019825">
    <property type="term" value="F:oxygen binding"/>
    <property type="evidence" value="ECO:0007669"/>
    <property type="project" value="InterPro"/>
</dbReference>
<name>A0A8S1BZ81_9INSE</name>
<keyword evidence="2 6" id="KW-0349">Heme</keyword>
<keyword evidence="9" id="KW-1185">Reference proteome</keyword>
<dbReference type="SUPFAM" id="SSF46458">
    <property type="entry name" value="Globin-like"/>
    <property type="match status" value="1"/>
</dbReference>
<dbReference type="Gene3D" id="1.10.490.10">
    <property type="entry name" value="Globins"/>
    <property type="match status" value="1"/>
</dbReference>
<dbReference type="PANTHER" id="PTHR47217:SF1">
    <property type="entry name" value="GLOBIN-LIKE PROTEIN"/>
    <property type="match status" value="1"/>
</dbReference>
<dbReference type="AlphaFoldDB" id="A0A8S1BZ81"/>
<evidence type="ECO:0000256" key="1">
    <source>
        <dbReference type="ARBA" id="ARBA00022448"/>
    </source>
</evidence>
<evidence type="ECO:0000313" key="9">
    <source>
        <dbReference type="Proteomes" id="UP000494165"/>
    </source>
</evidence>
<dbReference type="InterPro" id="IPR000971">
    <property type="entry name" value="Globin"/>
</dbReference>
<evidence type="ECO:0000313" key="8">
    <source>
        <dbReference type="EMBL" id="CAB3362082.1"/>
    </source>
</evidence>
<keyword evidence="4" id="KW-0479">Metal-binding</keyword>
<feature type="domain" description="Globin" evidence="7">
    <location>
        <begin position="17"/>
        <end position="164"/>
    </location>
</feature>
<protein>
    <recommendedName>
        <fullName evidence="7">Globin domain-containing protein</fullName>
    </recommendedName>
</protein>
<comment type="caution">
    <text evidence="8">The sequence shown here is derived from an EMBL/GenBank/DDBJ whole genome shotgun (WGS) entry which is preliminary data.</text>
</comment>
<dbReference type="GO" id="GO:0020037">
    <property type="term" value="F:heme binding"/>
    <property type="evidence" value="ECO:0007669"/>
    <property type="project" value="InterPro"/>
</dbReference>
<dbReference type="PANTHER" id="PTHR47217">
    <property type="entry name" value="GLOBIN-LIKE PROTEIN"/>
    <property type="match status" value="1"/>
</dbReference>
<sequence>MFGFGQKDLDVEDPATGLTLRQKNYVRSTWALVLPNAKTVGVDLLTTFFEMYPHYQKLFPDFAHLKLEEMKKNKKFAAHCSNIMFSISGLVDGLDDTEVLVELCAKIGNSHARHHVPPQGFDDLKVTALKVLSEKLGKKLTPSAADAWDKTLTVAFSLIKKELSRMVAFQDITIAQMEYIANRISQADCRRLVASLRSRSPEIEKRSIMEGFQIPATIECKTLLVAWSEEDRADDEGLSLVTHRLHQLHYSTLANWLSMTALNEIEEQLRKRLHNTSDQGGIVLLILAVKWLVKCCLRYRHRIRGYKNVEYKFEPKPAENIDIDEVYNRYCEC</sequence>